<dbReference type="PROSITE" id="PS50011">
    <property type="entry name" value="PROTEIN_KINASE_DOM"/>
    <property type="match status" value="1"/>
</dbReference>
<proteinExistence type="predicted"/>
<evidence type="ECO:0000256" key="10">
    <source>
        <dbReference type="SAM" id="MobiDB-lite"/>
    </source>
</evidence>
<feature type="compositionally biased region" description="Polar residues" evidence="10">
    <location>
        <begin position="768"/>
        <end position="778"/>
    </location>
</feature>
<comment type="catalytic activity">
    <reaction evidence="8">
        <text>L-seryl-[protein] + ATP = O-phospho-L-seryl-[protein] + ADP + H(+)</text>
        <dbReference type="Rhea" id="RHEA:17989"/>
        <dbReference type="Rhea" id="RHEA-COMP:9863"/>
        <dbReference type="Rhea" id="RHEA-COMP:11604"/>
        <dbReference type="ChEBI" id="CHEBI:15378"/>
        <dbReference type="ChEBI" id="CHEBI:29999"/>
        <dbReference type="ChEBI" id="CHEBI:30616"/>
        <dbReference type="ChEBI" id="CHEBI:83421"/>
        <dbReference type="ChEBI" id="CHEBI:456216"/>
        <dbReference type="EC" id="2.7.11.1"/>
    </reaction>
</comment>
<dbReference type="FunFam" id="3.30.200.20:FF:000206">
    <property type="entry name" value="Serine/threonine-protein kinase Ssp1"/>
    <property type="match status" value="1"/>
</dbReference>
<protein>
    <recommendedName>
        <fullName evidence="1">non-specific serine/threonine protein kinase</fullName>
        <ecNumber evidence="1">2.7.11.1</ecNumber>
    </recommendedName>
</protein>
<organism evidence="12 13">
    <name type="scientific">Mortierella alpina</name>
    <name type="common">Oleaginous fungus</name>
    <name type="synonym">Mortierella renispora</name>
    <dbReference type="NCBI Taxonomy" id="64518"/>
    <lineage>
        <taxon>Eukaryota</taxon>
        <taxon>Fungi</taxon>
        <taxon>Fungi incertae sedis</taxon>
        <taxon>Mucoromycota</taxon>
        <taxon>Mortierellomycotina</taxon>
        <taxon>Mortierellomycetes</taxon>
        <taxon>Mortierellales</taxon>
        <taxon>Mortierellaceae</taxon>
        <taxon>Mortierella</taxon>
    </lineage>
</organism>
<sequence>MNDHQRTAEPAHCLQPRLLEDNSPQDSTMQPARRTSSSAHSNNSTTDFEETFSDLDSLQDVTASTSPSEQSSRTTSPGDHSGTSHKKSSKTTGLRLSLKNLRAPKASSPIPTDSDASPDPACPRRSTESAKAPSEHRISLEVPPREGRTSLDSLDPRRRSQLASPPQFSASAPKAATRFSFIHSPTPFTPPMARPTHHRSNTTPTHSLNKSTYGTSPRRAMASPSPQPVKETHTMMKDYDPMTGNKMINKYMVVRELGRGVHGKVKLCRDTVTDELCAIKIVDKTTRRRLGRAQISNEQKIRREIAIMKKCIHPNVVRLIEVIDDPSARKIYLVLEYMEGGEVRWKDAEERPILPLEDARSIFRDVVLGLEYLHMQGIIHRDIKPANLLLSGDGAVKISDFGVSHFSEKNALEHDLDNAPIVEKGFQISSTANPFESLFRSSAPHSPQPSYAGRSHTFNPDPSLSQVPHHHQFSTIAQHQQWGDDLELAKTAGSPAFFAPELCYASEFSPAMSPALSTASQTSFIISPPTPRTNPTTPTGTMSICSGHGYAPRPPITKAIDIWALGVTLYCFVYGRCPFIAETEFELFNLIPRKQPGYVDSVPGREFVSEPLKDLLSRLLEKDVSKRITLKEVKEHPWVTEDLNDPERWRQDTDPSNYQRVQITDDDLKGAVTIIDKIKSRIRKLSVSLTNFTLNRRRSKSHAASHPPLPPSAPESPSLSTSHSPIPIIRSPVATISQSTAHAVAQPQTFINPVSLPERFQHFHSFSQQGTSLGNGQSDRLERPTSVCSNTSSIEEVDEGDGGMGGSCPGTAQRRSTSYSGRRRVLRPSVHQRSSGSYEGRPLSMGSYPTAKATFHPNASDHQLHQGQGPGQGLYGHRTCIAGGASFSGTASARVAPTVHSTLSKSWVYTAPEDSGSSGADKTTQDQQQQQQQQSLRAEGGALPLSSTLVPFDTLEHASQECREKPLPPDDVQDCT</sequence>
<feature type="compositionally biased region" description="Polar residues" evidence="10">
    <location>
        <begin position="201"/>
        <end position="215"/>
    </location>
</feature>
<evidence type="ECO:0000256" key="7">
    <source>
        <dbReference type="ARBA" id="ARBA00047899"/>
    </source>
</evidence>
<dbReference type="SUPFAM" id="SSF56112">
    <property type="entry name" value="Protein kinase-like (PK-like)"/>
    <property type="match status" value="1"/>
</dbReference>
<dbReference type="EC" id="2.7.11.1" evidence="1"/>
<dbReference type="Proteomes" id="UP000717515">
    <property type="component" value="Unassembled WGS sequence"/>
</dbReference>
<keyword evidence="2" id="KW-0723">Serine/threonine-protein kinase</keyword>
<evidence type="ECO:0000256" key="1">
    <source>
        <dbReference type="ARBA" id="ARBA00012513"/>
    </source>
</evidence>
<dbReference type="CDD" id="cd14008">
    <property type="entry name" value="STKc_LKB1_CaMKK"/>
    <property type="match status" value="1"/>
</dbReference>
<feature type="compositionally biased region" description="Polar residues" evidence="10">
    <location>
        <begin position="54"/>
        <end position="78"/>
    </location>
</feature>
<feature type="region of interest" description="Disordered" evidence="10">
    <location>
        <begin position="768"/>
        <end position="872"/>
    </location>
</feature>
<feature type="compositionally biased region" description="Basic and acidic residues" evidence="10">
    <location>
        <begin position="125"/>
        <end position="158"/>
    </location>
</feature>
<feature type="region of interest" description="Disordered" evidence="10">
    <location>
        <begin position="697"/>
        <end position="725"/>
    </location>
</feature>
<name>A0A9P7ZZV9_MORAP</name>
<dbReference type="GO" id="GO:0005524">
    <property type="term" value="F:ATP binding"/>
    <property type="evidence" value="ECO:0007669"/>
    <property type="project" value="UniProtKB-UniRule"/>
</dbReference>
<feature type="compositionally biased region" description="Polar residues" evidence="10">
    <location>
        <begin position="161"/>
        <end position="170"/>
    </location>
</feature>
<evidence type="ECO:0000256" key="8">
    <source>
        <dbReference type="ARBA" id="ARBA00048679"/>
    </source>
</evidence>
<evidence type="ECO:0000259" key="11">
    <source>
        <dbReference type="PROSITE" id="PS50011"/>
    </source>
</evidence>
<comment type="caution">
    <text evidence="12">The sequence shown here is derived from an EMBL/GenBank/DDBJ whole genome shotgun (WGS) entry which is preliminary data.</text>
</comment>
<evidence type="ECO:0000256" key="6">
    <source>
        <dbReference type="ARBA" id="ARBA00022840"/>
    </source>
</evidence>
<feature type="compositionally biased region" description="Low complexity" evidence="10">
    <location>
        <begin position="925"/>
        <end position="934"/>
    </location>
</feature>
<keyword evidence="6 9" id="KW-0067">ATP-binding</keyword>
<dbReference type="Gene3D" id="1.10.510.10">
    <property type="entry name" value="Transferase(Phosphotransferase) domain 1"/>
    <property type="match status" value="2"/>
</dbReference>
<evidence type="ECO:0000313" key="12">
    <source>
        <dbReference type="EMBL" id="KAG9321394.1"/>
    </source>
</evidence>
<dbReference type="SMART" id="SM00220">
    <property type="entry name" value="S_TKc"/>
    <property type="match status" value="1"/>
</dbReference>
<evidence type="ECO:0000256" key="5">
    <source>
        <dbReference type="ARBA" id="ARBA00022777"/>
    </source>
</evidence>
<dbReference type="AlphaFoldDB" id="A0A9P7ZZV9"/>
<dbReference type="GO" id="GO:0007165">
    <property type="term" value="P:signal transduction"/>
    <property type="evidence" value="ECO:0007669"/>
    <property type="project" value="TreeGrafter"/>
</dbReference>
<feature type="region of interest" description="Disordered" evidence="10">
    <location>
        <begin position="910"/>
        <end position="976"/>
    </location>
</feature>
<dbReference type="PANTHER" id="PTHR43895:SF152">
    <property type="entry name" value="SERINE_THREONINE-PROTEIN KINASE TOS3"/>
    <property type="match status" value="1"/>
</dbReference>
<dbReference type="PROSITE" id="PS00108">
    <property type="entry name" value="PROTEIN_KINASE_ST"/>
    <property type="match status" value="1"/>
</dbReference>
<gene>
    <name evidence="12" type="ORF">KVV02_007230</name>
</gene>
<dbReference type="InterPro" id="IPR011009">
    <property type="entry name" value="Kinase-like_dom_sf"/>
</dbReference>
<reference evidence="12" key="1">
    <citation type="submission" date="2021-07" db="EMBL/GenBank/DDBJ databases">
        <title>Draft genome of Mortierella alpina, strain LL118, isolated from an aspen leaf litter sample.</title>
        <authorList>
            <person name="Yang S."/>
            <person name="Vinatzer B.A."/>
        </authorList>
    </citation>
    <scope>NUCLEOTIDE SEQUENCE</scope>
    <source>
        <strain evidence="12">LL118</strain>
    </source>
</reference>
<feature type="binding site" evidence="9">
    <location>
        <position position="280"/>
    </location>
    <ligand>
        <name>ATP</name>
        <dbReference type="ChEBI" id="CHEBI:30616"/>
    </ligand>
</feature>
<feature type="region of interest" description="Disordered" evidence="10">
    <location>
        <begin position="1"/>
        <end position="232"/>
    </location>
</feature>
<evidence type="ECO:0000256" key="3">
    <source>
        <dbReference type="ARBA" id="ARBA00022679"/>
    </source>
</evidence>
<feature type="domain" description="Protein kinase" evidence="11">
    <location>
        <begin position="251"/>
        <end position="639"/>
    </location>
</feature>
<accession>A0A9P7ZZV9</accession>
<feature type="compositionally biased region" description="Low complexity" evidence="10">
    <location>
        <begin position="32"/>
        <end position="45"/>
    </location>
</feature>
<comment type="catalytic activity">
    <reaction evidence="7">
        <text>L-threonyl-[protein] + ATP = O-phospho-L-threonyl-[protein] + ADP + H(+)</text>
        <dbReference type="Rhea" id="RHEA:46608"/>
        <dbReference type="Rhea" id="RHEA-COMP:11060"/>
        <dbReference type="Rhea" id="RHEA-COMP:11605"/>
        <dbReference type="ChEBI" id="CHEBI:15378"/>
        <dbReference type="ChEBI" id="CHEBI:30013"/>
        <dbReference type="ChEBI" id="CHEBI:30616"/>
        <dbReference type="ChEBI" id="CHEBI:61977"/>
        <dbReference type="ChEBI" id="CHEBI:456216"/>
        <dbReference type="EC" id="2.7.11.1"/>
    </reaction>
</comment>
<dbReference type="InterPro" id="IPR000719">
    <property type="entry name" value="Prot_kinase_dom"/>
</dbReference>
<evidence type="ECO:0000256" key="9">
    <source>
        <dbReference type="PROSITE-ProRule" id="PRU10141"/>
    </source>
</evidence>
<dbReference type="Gene3D" id="3.30.200.20">
    <property type="entry name" value="Phosphorylase Kinase, domain 1"/>
    <property type="match status" value="1"/>
</dbReference>
<feature type="compositionally biased region" description="Polar residues" evidence="10">
    <location>
        <begin position="437"/>
        <end position="449"/>
    </location>
</feature>
<feature type="compositionally biased region" description="Basic and acidic residues" evidence="10">
    <location>
        <begin position="954"/>
        <end position="968"/>
    </location>
</feature>
<dbReference type="GO" id="GO:0004674">
    <property type="term" value="F:protein serine/threonine kinase activity"/>
    <property type="evidence" value="ECO:0007669"/>
    <property type="project" value="UniProtKB-KW"/>
</dbReference>
<keyword evidence="3" id="KW-0808">Transferase</keyword>
<evidence type="ECO:0000313" key="13">
    <source>
        <dbReference type="Proteomes" id="UP000717515"/>
    </source>
</evidence>
<dbReference type="Pfam" id="PF00069">
    <property type="entry name" value="Pkinase"/>
    <property type="match status" value="2"/>
</dbReference>
<evidence type="ECO:0000256" key="2">
    <source>
        <dbReference type="ARBA" id="ARBA00022527"/>
    </source>
</evidence>
<dbReference type="InterPro" id="IPR008271">
    <property type="entry name" value="Ser/Thr_kinase_AS"/>
</dbReference>
<dbReference type="InterPro" id="IPR017441">
    <property type="entry name" value="Protein_kinase_ATP_BS"/>
</dbReference>
<dbReference type="PROSITE" id="PS00107">
    <property type="entry name" value="PROTEIN_KINASE_ATP"/>
    <property type="match status" value="1"/>
</dbReference>
<feature type="compositionally biased region" description="Polar residues" evidence="10">
    <location>
        <begin position="456"/>
        <end position="466"/>
    </location>
</feature>
<feature type="region of interest" description="Disordered" evidence="10">
    <location>
        <begin position="437"/>
        <end position="476"/>
    </location>
</feature>
<keyword evidence="5" id="KW-0418">Kinase</keyword>
<keyword evidence="4 9" id="KW-0547">Nucleotide-binding</keyword>
<dbReference type="PANTHER" id="PTHR43895">
    <property type="entry name" value="CALCIUM/CALMODULIN-DEPENDENT PROTEIN KINASE KINASE-RELATED"/>
    <property type="match status" value="1"/>
</dbReference>
<evidence type="ECO:0000256" key="4">
    <source>
        <dbReference type="ARBA" id="ARBA00022741"/>
    </source>
</evidence>
<dbReference type="EMBL" id="JAIFTL010000207">
    <property type="protein sequence ID" value="KAG9321394.1"/>
    <property type="molecule type" value="Genomic_DNA"/>
</dbReference>
<feature type="compositionally biased region" description="Low complexity" evidence="10">
    <location>
        <begin position="715"/>
        <end position="725"/>
    </location>
</feature>